<accession>A0A5C3QWW1</accession>
<feature type="region of interest" description="Disordered" evidence="1">
    <location>
        <begin position="183"/>
        <end position="208"/>
    </location>
</feature>
<dbReference type="InterPro" id="IPR013922">
    <property type="entry name" value="Cyclin_PHO80-like"/>
</dbReference>
<dbReference type="GO" id="GO:0019901">
    <property type="term" value="F:protein kinase binding"/>
    <property type="evidence" value="ECO:0007669"/>
    <property type="project" value="InterPro"/>
</dbReference>
<dbReference type="PANTHER" id="PTHR15615:SF108">
    <property type="entry name" value="PROTEIN CNPPD1"/>
    <property type="match status" value="1"/>
</dbReference>
<name>A0A5C3QWW1_9AGAR</name>
<dbReference type="GO" id="GO:0000307">
    <property type="term" value="C:cyclin-dependent protein kinase holoenzyme complex"/>
    <property type="evidence" value="ECO:0007669"/>
    <property type="project" value="TreeGrafter"/>
</dbReference>
<dbReference type="Proteomes" id="UP000305067">
    <property type="component" value="Unassembled WGS sequence"/>
</dbReference>
<protein>
    <recommendedName>
        <fullName evidence="4">Cyclin N-terminal domain-containing protein</fullName>
    </recommendedName>
</protein>
<evidence type="ECO:0008006" key="4">
    <source>
        <dbReference type="Google" id="ProtNLM"/>
    </source>
</evidence>
<feature type="region of interest" description="Disordered" evidence="1">
    <location>
        <begin position="138"/>
        <end position="165"/>
    </location>
</feature>
<dbReference type="OrthoDB" id="286814at2759"/>
<evidence type="ECO:0000313" key="2">
    <source>
        <dbReference type="EMBL" id="TFL05878.1"/>
    </source>
</evidence>
<dbReference type="STRING" id="1884261.A0A5C3QWW1"/>
<organism evidence="2 3">
    <name type="scientific">Pterulicium gracile</name>
    <dbReference type="NCBI Taxonomy" id="1884261"/>
    <lineage>
        <taxon>Eukaryota</taxon>
        <taxon>Fungi</taxon>
        <taxon>Dikarya</taxon>
        <taxon>Basidiomycota</taxon>
        <taxon>Agaricomycotina</taxon>
        <taxon>Agaricomycetes</taxon>
        <taxon>Agaricomycetidae</taxon>
        <taxon>Agaricales</taxon>
        <taxon>Pleurotineae</taxon>
        <taxon>Pterulaceae</taxon>
        <taxon>Pterulicium</taxon>
    </lineage>
</organism>
<gene>
    <name evidence="2" type="ORF">BDV98DRAFT_239129</name>
</gene>
<dbReference type="Gene3D" id="1.10.472.10">
    <property type="entry name" value="Cyclin-like"/>
    <property type="match status" value="1"/>
</dbReference>
<dbReference type="GO" id="GO:0016538">
    <property type="term" value="F:cyclin-dependent protein serine/threonine kinase regulator activity"/>
    <property type="evidence" value="ECO:0007669"/>
    <property type="project" value="TreeGrafter"/>
</dbReference>
<proteinExistence type="predicted"/>
<reference evidence="2 3" key="1">
    <citation type="journal article" date="2019" name="Nat. Ecol. Evol.">
        <title>Megaphylogeny resolves global patterns of mushroom evolution.</title>
        <authorList>
            <person name="Varga T."/>
            <person name="Krizsan K."/>
            <person name="Foldi C."/>
            <person name="Dima B."/>
            <person name="Sanchez-Garcia M."/>
            <person name="Sanchez-Ramirez S."/>
            <person name="Szollosi G.J."/>
            <person name="Szarkandi J.G."/>
            <person name="Papp V."/>
            <person name="Albert L."/>
            <person name="Andreopoulos W."/>
            <person name="Angelini C."/>
            <person name="Antonin V."/>
            <person name="Barry K.W."/>
            <person name="Bougher N.L."/>
            <person name="Buchanan P."/>
            <person name="Buyck B."/>
            <person name="Bense V."/>
            <person name="Catcheside P."/>
            <person name="Chovatia M."/>
            <person name="Cooper J."/>
            <person name="Damon W."/>
            <person name="Desjardin D."/>
            <person name="Finy P."/>
            <person name="Geml J."/>
            <person name="Haridas S."/>
            <person name="Hughes K."/>
            <person name="Justo A."/>
            <person name="Karasinski D."/>
            <person name="Kautmanova I."/>
            <person name="Kiss B."/>
            <person name="Kocsube S."/>
            <person name="Kotiranta H."/>
            <person name="LaButti K.M."/>
            <person name="Lechner B.E."/>
            <person name="Liimatainen K."/>
            <person name="Lipzen A."/>
            <person name="Lukacs Z."/>
            <person name="Mihaltcheva S."/>
            <person name="Morgado L.N."/>
            <person name="Niskanen T."/>
            <person name="Noordeloos M.E."/>
            <person name="Ohm R.A."/>
            <person name="Ortiz-Santana B."/>
            <person name="Ovrebo C."/>
            <person name="Racz N."/>
            <person name="Riley R."/>
            <person name="Savchenko A."/>
            <person name="Shiryaev A."/>
            <person name="Soop K."/>
            <person name="Spirin V."/>
            <person name="Szebenyi C."/>
            <person name="Tomsovsky M."/>
            <person name="Tulloss R.E."/>
            <person name="Uehling J."/>
            <person name="Grigoriev I.V."/>
            <person name="Vagvolgyi C."/>
            <person name="Papp T."/>
            <person name="Martin F.M."/>
            <person name="Miettinen O."/>
            <person name="Hibbett D.S."/>
            <person name="Nagy L.G."/>
        </authorList>
    </citation>
    <scope>NUCLEOTIDE SEQUENCE [LARGE SCALE GENOMIC DNA]</scope>
    <source>
        <strain evidence="2 3">CBS 309.79</strain>
    </source>
</reference>
<dbReference type="GO" id="GO:0005634">
    <property type="term" value="C:nucleus"/>
    <property type="evidence" value="ECO:0007669"/>
    <property type="project" value="TreeGrafter"/>
</dbReference>
<dbReference type="CDD" id="cd20557">
    <property type="entry name" value="CYCLIN_ScPCL1-like"/>
    <property type="match status" value="1"/>
</dbReference>
<dbReference type="PANTHER" id="PTHR15615">
    <property type="match status" value="1"/>
</dbReference>
<sequence length="672" mass="75029">MPVPVPPVPPAHQIIKNAQRFASRPINSTFRIWEDDCRRQPACGQEGTSQQGLTGSQDQFIKGSHVHHNLPPKFINQHALRQSFDQSSGMLASDSVNQIQMAIDYPDHYQSGNVACMNEMQYESQSLWRQDEWGAFTPIFEDQSPDGDSRGTPSPMEPVTPFGDFIDRALGDSATNAALSYPVASEHPQGSQGAQAAQTNAHSDSVSAPSATESYKRLALPLAEWMANYVWKVCVTGMDLPQSRVPIAKVAIVAGPPPSYLAGSIHSMLLSTLLQPSAVFLAMWYITRLPVYFGSVGLGADHVKELRFRVALLGDSRGGMDRGTMEVGAPFRLVILGCMLANKWLDDHTFSNKTWHTISNLPIQDINKLEALALDVFSHDLSISRFQWSQLLDHMLDYHQTLGPPSHHPQPITRPSLNPHSIVRRAIEDIIQAPPFNPGSVGVSGPQPIFMGLEQRKLEKFKELKADINNMDFDMDEDGPLRQEYVPRRRVVEPAYRPSSMRYEPPAPPRWTLPTEPSVQPRYLPPPAKWSPSGDEPIARHRLPMVQPTYAPVQYMEIPRRHEQPPAQALCWSLGCDTCVQPKCNTSSSWQQPAHPLHTRSISLSHGRGDSAAHYRSYSQSRNEYKCSDIRTTANEVLPAYPASWNYALSYGYQPTYAPHHNATYAPAWVRA</sequence>
<keyword evidence="3" id="KW-1185">Reference proteome</keyword>
<feature type="compositionally biased region" description="Polar residues" evidence="1">
    <location>
        <begin position="188"/>
        <end position="208"/>
    </location>
</feature>
<evidence type="ECO:0000313" key="3">
    <source>
        <dbReference type="Proteomes" id="UP000305067"/>
    </source>
</evidence>
<dbReference type="AlphaFoldDB" id="A0A5C3QWW1"/>
<evidence type="ECO:0000256" key="1">
    <source>
        <dbReference type="SAM" id="MobiDB-lite"/>
    </source>
</evidence>
<dbReference type="EMBL" id="ML178816">
    <property type="protein sequence ID" value="TFL05878.1"/>
    <property type="molecule type" value="Genomic_DNA"/>
</dbReference>